<evidence type="ECO:0000313" key="3">
    <source>
        <dbReference type="Proteomes" id="UP000514509"/>
    </source>
</evidence>
<feature type="domain" description="AraC effector-binding" evidence="1">
    <location>
        <begin position="1"/>
        <end position="158"/>
    </location>
</feature>
<dbReference type="KEGG" id="add:HUW48_08445"/>
<reference evidence="2 3" key="1">
    <citation type="submission" date="2020-06" db="EMBL/GenBank/DDBJ databases">
        <authorList>
            <person name="Hwang Y.J."/>
        </authorList>
    </citation>
    <scope>NUCLEOTIDE SEQUENCE [LARGE SCALE GENOMIC DNA]</scope>
    <source>
        <strain evidence="2 3">KUDC8001</strain>
    </source>
</reference>
<reference evidence="2 3" key="2">
    <citation type="submission" date="2020-08" db="EMBL/GenBank/DDBJ databases">
        <title>Adhaeribacter dokdonensis sp. nov., isolated from the rhizosphere of Elymus tsukushiensis, a plant native to the Dokdo Islands, Republic of Korea.</title>
        <authorList>
            <person name="Ghim S.Y."/>
        </authorList>
    </citation>
    <scope>NUCLEOTIDE SEQUENCE [LARGE SCALE GENOMIC DNA]</scope>
    <source>
        <strain evidence="2 3">KUDC8001</strain>
    </source>
</reference>
<dbReference type="InterPro" id="IPR011256">
    <property type="entry name" value="Reg_factor_effector_dom_sf"/>
</dbReference>
<dbReference type="AlphaFoldDB" id="A0A7L7L5M8"/>
<accession>A0A7L7L5M8</accession>
<protein>
    <submittedName>
        <fullName evidence="2">GyrI-like domain-containing protein</fullName>
    </submittedName>
</protein>
<dbReference type="EMBL" id="CP055153">
    <property type="protein sequence ID" value="QMU28073.1"/>
    <property type="molecule type" value="Genomic_DNA"/>
</dbReference>
<gene>
    <name evidence="2" type="ORF">HUW48_08445</name>
</gene>
<dbReference type="RefSeq" id="WP_182415261.1">
    <property type="nucleotide sequence ID" value="NZ_CP055153.1"/>
</dbReference>
<dbReference type="PANTHER" id="PTHR36444:SF2">
    <property type="entry name" value="TRANSCRIPTIONAL REGULATOR PROTEIN YOBU-RELATED"/>
    <property type="match status" value="1"/>
</dbReference>
<dbReference type="InterPro" id="IPR029442">
    <property type="entry name" value="GyrI-like"/>
</dbReference>
<dbReference type="Pfam" id="PF06445">
    <property type="entry name" value="GyrI-like"/>
    <property type="match status" value="1"/>
</dbReference>
<evidence type="ECO:0000259" key="1">
    <source>
        <dbReference type="SMART" id="SM00871"/>
    </source>
</evidence>
<dbReference type="InterPro" id="IPR053182">
    <property type="entry name" value="YobU-like_regulator"/>
</dbReference>
<dbReference type="Proteomes" id="UP000514509">
    <property type="component" value="Chromosome"/>
</dbReference>
<name>A0A7L7L5M8_9BACT</name>
<dbReference type="Gene3D" id="3.20.80.10">
    <property type="entry name" value="Regulatory factor, effector binding domain"/>
    <property type="match status" value="1"/>
</dbReference>
<dbReference type="SMART" id="SM00871">
    <property type="entry name" value="AraC_E_bind"/>
    <property type="match status" value="1"/>
</dbReference>
<dbReference type="PANTHER" id="PTHR36444">
    <property type="entry name" value="TRANSCRIPTIONAL REGULATOR PROTEIN YOBU-RELATED"/>
    <property type="match status" value="1"/>
</dbReference>
<keyword evidence="3" id="KW-1185">Reference proteome</keyword>
<evidence type="ECO:0000313" key="2">
    <source>
        <dbReference type="EMBL" id="QMU28073.1"/>
    </source>
</evidence>
<organism evidence="2 3">
    <name type="scientific">Adhaeribacter radiodurans</name>
    <dbReference type="NCBI Taxonomy" id="2745197"/>
    <lineage>
        <taxon>Bacteria</taxon>
        <taxon>Pseudomonadati</taxon>
        <taxon>Bacteroidota</taxon>
        <taxon>Cytophagia</taxon>
        <taxon>Cytophagales</taxon>
        <taxon>Hymenobacteraceae</taxon>
        <taxon>Adhaeribacter</taxon>
    </lineage>
</organism>
<proteinExistence type="predicted"/>
<dbReference type="InterPro" id="IPR010499">
    <property type="entry name" value="AraC_E-bd"/>
</dbReference>
<dbReference type="SUPFAM" id="SSF55136">
    <property type="entry name" value="Probable bacterial effector-binding domain"/>
    <property type="match status" value="1"/>
</dbReference>
<sequence>MEPRIEFIAEKKLIGKHLHMSFAHNRTAELWRSFMPQRYTIKNKVNSDLISMQVYDSSLKVDFSNPQTEFEKWAAVEVSGWSEIPEGMESFLLPGAQYAVFTYKGAASNGEKFFRYIFKNWLPASDYLLDNRPHFEILGEKYKNEDPDSEEEIYIPIKLKV</sequence>